<name>M5J492_9LACO</name>
<evidence type="ECO:0000313" key="2">
    <source>
        <dbReference type="Proteomes" id="UP000011912"/>
    </source>
</evidence>
<dbReference type="AlphaFoldDB" id="M5J492"/>
<proteinExistence type="predicted"/>
<evidence type="ECO:0000313" key="1">
    <source>
        <dbReference type="EMBL" id="EKW98938.1"/>
    </source>
</evidence>
<dbReference type="STRING" id="1227363.D271_04044"/>
<sequence>MPETQQEGGVATERTTASAVTEEKLLTPQMIPGATRTQRLFVLQEPATQAPFSLADWNYKVDMDKHTVTLTGYYGSDNKIKIAGRVEAGLYQDFAVAVNNLNWGINSNWITDIAFVKATDGTKVKQLEKHLQIPVLNNLTSLDLSGLDTSDVTDMSSMVRGEHALRTINLNDLDTSKVTNMS</sequence>
<protein>
    <submittedName>
        <fullName evidence="1">Lipoprotein</fullName>
    </submittedName>
</protein>
<organism evidence="1 2">
    <name type="scientific">Ligilactobacillus saerimneri 30a</name>
    <dbReference type="NCBI Taxonomy" id="1227363"/>
    <lineage>
        <taxon>Bacteria</taxon>
        <taxon>Bacillati</taxon>
        <taxon>Bacillota</taxon>
        <taxon>Bacilli</taxon>
        <taxon>Lactobacillales</taxon>
        <taxon>Lactobacillaceae</taxon>
        <taxon>Ligilactobacillus</taxon>
    </lineage>
</organism>
<dbReference type="RefSeq" id="WP_009553629.1">
    <property type="nucleotide sequence ID" value="NZ_ANAG01000013.1"/>
</dbReference>
<dbReference type="Proteomes" id="UP000011912">
    <property type="component" value="Unassembled WGS sequence"/>
</dbReference>
<dbReference type="EMBL" id="ANAG01000013">
    <property type="protein sequence ID" value="EKW98938.1"/>
    <property type="molecule type" value="Genomic_DNA"/>
</dbReference>
<accession>M5J492</accession>
<keyword evidence="2" id="KW-1185">Reference proteome</keyword>
<keyword evidence="1" id="KW-0449">Lipoprotein</keyword>
<reference evidence="1 2" key="1">
    <citation type="journal article" date="2013" name="Genome Announc.">
        <title>Genome Sequence of Lactobacillus saerimneri 30a (Formerly Lactobacillus sp. Strain 30a), a Reference Lactic Acid Bacterium Strain Producing Biogenic Amines.</title>
        <authorList>
            <person name="Romano A."/>
            <person name="Trip H."/>
            <person name="Campbell-Sills H."/>
            <person name="Bouchez O."/>
            <person name="Sherman D."/>
            <person name="Lolkema J.S."/>
            <person name="Lucas P.M."/>
        </authorList>
    </citation>
    <scope>NUCLEOTIDE SEQUENCE [LARGE SCALE GENOMIC DNA]</scope>
    <source>
        <strain evidence="1 2">30a</strain>
    </source>
</reference>
<comment type="caution">
    <text evidence="1">The sequence shown here is derived from an EMBL/GenBank/DDBJ whole genome shotgun (WGS) entry which is preliminary data.</text>
</comment>
<gene>
    <name evidence="1" type="ORF">D271_04044</name>
</gene>
<dbReference type="PATRIC" id="fig|1227363.6.peg.788"/>
<dbReference type="InterPro" id="IPR011889">
    <property type="entry name" value="Liste_lipo_26"/>
</dbReference>
<dbReference type="NCBIfam" id="TIGR02167">
    <property type="entry name" value="Liste_lipo_26"/>
    <property type="match status" value="2"/>
</dbReference>